<proteinExistence type="predicted"/>
<reference evidence="2 3" key="1">
    <citation type="submission" date="2017-06" db="EMBL/GenBank/DDBJ databases">
        <authorList>
            <consortium name="Pathogen Informatics"/>
        </authorList>
    </citation>
    <scope>NUCLEOTIDE SEQUENCE [LARGE SCALE GENOMIC DNA]</scope>
    <source>
        <strain evidence="2 3">NCTC13788</strain>
    </source>
</reference>
<dbReference type="RefSeq" id="WP_018374234.1">
    <property type="nucleotide sequence ID" value="NZ_LT906439.1"/>
</dbReference>
<protein>
    <submittedName>
        <fullName evidence="2">Uncharacterized protein</fullName>
    </submittedName>
</protein>
<organism evidence="2 3">
    <name type="scientific">Streptococcus merionis</name>
    <dbReference type="NCBI Taxonomy" id="400065"/>
    <lineage>
        <taxon>Bacteria</taxon>
        <taxon>Bacillati</taxon>
        <taxon>Bacillota</taxon>
        <taxon>Bacilli</taxon>
        <taxon>Lactobacillales</taxon>
        <taxon>Streptococcaceae</taxon>
        <taxon>Streptococcus</taxon>
    </lineage>
</organism>
<name>A0A239SUK1_9STRE</name>
<dbReference type="Proteomes" id="UP000215185">
    <property type="component" value="Chromosome 1"/>
</dbReference>
<evidence type="ECO:0000256" key="1">
    <source>
        <dbReference type="SAM" id="Phobius"/>
    </source>
</evidence>
<evidence type="ECO:0000313" key="3">
    <source>
        <dbReference type="Proteomes" id="UP000215185"/>
    </source>
</evidence>
<keyword evidence="1" id="KW-0472">Membrane</keyword>
<gene>
    <name evidence="2" type="ORF">SAMEA4412692_01396</name>
</gene>
<accession>A0A239SUK1</accession>
<keyword evidence="1" id="KW-1133">Transmembrane helix</keyword>
<evidence type="ECO:0000313" key="2">
    <source>
        <dbReference type="EMBL" id="SNU89195.1"/>
    </source>
</evidence>
<dbReference type="AlphaFoldDB" id="A0A239SUK1"/>
<dbReference type="EMBL" id="LT906439">
    <property type="protein sequence ID" value="SNU89195.1"/>
    <property type="molecule type" value="Genomic_DNA"/>
</dbReference>
<keyword evidence="3" id="KW-1185">Reference proteome</keyword>
<dbReference type="KEGG" id="smen:SAMEA4412692_1396"/>
<feature type="transmembrane region" description="Helical" evidence="1">
    <location>
        <begin position="53"/>
        <end position="72"/>
    </location>
</feature>
<sequence length="75" mass="8656">MDKKYIVYWTKLLVGLAFLIISVLLFLHVPEIVATGASNYMQLVFFTLLTNPYPTFFLVISVYLLASSYLDLKKF</sequence>
<keyword evidence="1" id="KW-0812">Transmembrane</keyword>
<feature type="transmembrane region" description="Helical" evidence="1">
    <location>
        <begin position="12"/>
        <end position="33"/>
    </location>
</feature>